<name>A0A0X8JQF3_9BACT</name>
<proteinExistence type="predicted"/>
<dbReference type="InterPro" id="IPR012902">
    <property type="entry name" value="N_methyl_site"/>
</dbReference>
<keyword evidence="3" id="KW-1185">Reference proteome</keyword>
<protein>
    <recommendedName>
        <fullName evidence="4">Pilus assembly protein</fullName>
    </recommendedName>
</protein>
<feature type="transmembrane region" description="Helical" evidence="1">
    <location>
        <begin position="6"/>
        <end position="28"/>
    </location>
</feature>
<dbReference type="Gene3D" id="3.30.700.10">
    <property type="entry name" value="Glycoprotein, Type 4 Pilin"/>
    <property type="match status" value="1"/>
</dbReference>
<keyword evidence="1" id="KW-0472">Membrane</keyword>
<dbReference type="STRING" id="888061.AXF15_08185"/>
<reference evidence="3" key="1">
    <citation type="submission" date="2016-02" db="EMBL/GenBank/DDBJ databases">
        <authorList>
            <person name="Holder M.E."/>
            <person name="Ajami N.J."/>
            <person name="Petrosino J.F."/>
        </authorList>
    </citation>
    <scope>NUCLEOTIDE SEQUENCE [LARGE SCALE GENOMIC DNA]</scope>
    <source>
        <strain evidence="3">DSM 12838</strain>
    </source>
</reference>
<sequence length="117" mass="12376">MRHTSPGFTLVELLIVIAIIGILAVIALPQMTKYKRTALLAQAESDLRNCMTEATAQKITNGTNSLDCSVISGNRLHCTVTTLAGSGLISLTSPCSNIYDGLTISCNVTNNVGSCQF</sequence>
<keyword evidence="1" id="KW-1133">Transmembrane helix</keyword>
<dbReference type="PANTHER" id="PTHR30093:SF43">
    <property type="entry name" value="SLR2015 PROTEIN"/>
    <property type="match status" value="1"/>
</dbReference>
<dbReference type="Proteomes" id="UP000063964">
    <property type="component" value="Chromosome"/>
</dbReference>
<dbReference type="PANTHER" id="PTHR30093">
    <property type="entry name" value="GENERAL SECRETION PATHWAY PROTEIN G"/>
    <property type="match status" value="1"/>
</dbReference>
<gene>
    <name evidence="2" type="ORF">AXF15_08185</name>
</gene>
<organism evidence="2 3">
    <name type="scientific">Desulfomicrobium orale DSM 12838</name>
    <dbReference type="NCBI Taxonomy" id="888061"/>
    <lineage>
        <taxon>Bacteria</taxon>
        <taxon>Pseudomonadati</taxon>
        <taxon>Thermodesulfobacteriota</taxon>
        <taxon>Desulfovibrionia</taxon>
        <taxon>Desulfovibrionales</taxon>
        <taxon>Desulfomicrobiaceae</taxon>
        <taxon>Desulfomicrobium</taxon>
    </lineage>
</organism>
<dbReference type="RefSeq" id="WP_066605838.1">
    <property type="nucleotide sequence ID" value="NZ_CP014230.1"/>
</dbReference>
<keyword evidence="1" id="KW-0812">Transmembrane</keyword>
<dbReference type="Pfam" id="PF07963">
    <property type="entry name" value="N_methyl"/>
    <property type="match status" value="1"/>
</dbReference>
<evidence type="ECO:0000256" key="1">
    <source>
        <dbReference type="SAM" id="Phobius"/>
    </source>
</evidence>
<evidence type="ECO:0008006" key="4">
    <source>
        <dbReference type="Google" id="ProtNLM"/>
    </source>
</evidence>
<evidence type="ECO:0000313" key="2">
    <source>
        <dbReference type="EMBL" id="AMD93077.1"/>
    </source>
</evidence>
<dbReference type="KEGG" id="doa:AXF15_08185"/>
<dbReference type="NCBIfam" id="TIGR02532">
    <property type="entry name" value="IV_pilin_GFxxxE"/>
    <property type="match status" value="1"/>
</dbReference>
<dbReference type="EMBL" id="CP014230">
    <property type="protein sequence ID" value="AMD93077.1"/>
    <property type="molecule type" value="Genomic_DNA"/>
</dbReference>
<dbReference type="InterPro" id="IPR045584">
    <property type="entry name" value="Pilin-like"/>
</dbReference>
<dbReference type="AlphaFoldDB" id="A0A0X8JQF3"/>
<accession>A0A0X8JQF3</accession>
<dbReference type="SUPFAM" id="SSF54523">
    <property type="entry name" value="Pili subunits"/>
    <property type="match status" value="1"/>
</dbReference>
<evidence type="ECO:0000313" key="3">
    <source>
        <dbReference type="Proteomes" id="UP000063964"/>
    </source>
</evidence>